<dbReference type="EMBL" id="SDMR01000002">
    <property type="protein sequence ID" value="TBT95817.1"/>
    <property type="molecule type" value="Genomic_DNA"/>
</dbReference>
<keyword evidence="1" id="KW-0812">Transmembrane</keyword>
<evidence type="ECO:0000313" key="2">
    <source>
        <dbReference type="EMBL" id="TBT95817.1"/>
    </source>
</evidence>
<gene>
    <name evidence="2" type="ORF">ET996_02225</name>
</gene>
<proteinExistence type="predicted"/>
<dbReference type="AlphaFoldDB" id="A0A4Q9KML9"/>
<organism evidence="2 3">
    <name type="scientific">Propioniciclava tarda</name>
    <dbReference type="NCBI Taxonomy" id="433330"/>
    <lineage>
        <taxon>Bacteria</taxon>
        <taxon>Bacillati</taxon>
        <taxon>Actinomycetota</taxon>
        <taxon>Actinomycetes</taxon>
        <taxon>Propionibacteriales</taxon>
        <taxon>Propionibacteriaceae</taxon>
        <taxon>Propioniciclava</taxon>
    </lineage>
</organism>
<evidence type="ECO:0000256" key="1">
    <source>
        <dbReference type="SAM" id="Phobius"/>
    </source>
</evidence>
<accession>A0A4Q9KML9</accession>
<comment type="caution">
    <text evidence="2">The sequence shown here is derived from an EMBL/GenBank/DDBJ whole genome shotgun (WGS) entry which is preliminary data.</text>
</comment>
<keyword evidence="1" id="KW-0472">Membrane</keyword>
<sequence>MPGIEGSRLRRLEVRGRGLRALTRFMTVLAVLVGVVELGLRVILGMVAGIGVDPVYANLPLVRVALITASLVVAFRAGARLERDAVGVI</sequence>
<protein>
    <submittedName>
        <fullName evidence="2">Uncharacterized protein</fullName>
    </submittedName>
</protein>
<evidence type="ECO:0000313" key="3">
    <source>
        <dbReference type="Proteomes" id="UP000291933"/>
    </source>
</evidence>
<keyword evidence="3" id="KW-1185">Reference proteome</keyword>
<feature type="transmembrane region" description="Helical" evidence="1">
    <location>
        <begin position="21"/>
        <end position="43"/>
    </location>
</feature>
<keyword evidence="1" id="KW-1133">Transmembrane helix</keyword>
<feature type="transmembrane region" description="Helical" evidence="1">
    <location>
        <begin position="55"/>
        <end position="75"/>
    </location>
</feature>
<name>A0A4Q9KML9_PROTD</name>
<dbReference type="Proteomes" id="UP000291933">
    <property type="component" value="Unassembled WGS sequence"/>
</dbReference>
<reference evidence="2 3" key="1">
    <citation type="submission" date="2019-01" db="EMBL/GenBank/DDBJ databases">
        <title>Lactibacter flavus gen. nov., sp. nov., a novel bacterium of the family Propionibacteriaceae isolated from raw milk and dairy products.</title>
        <authorList>
            <person name="Huptas C."/>
            <person name="Wenning M."/>
            <person name="Breitenwieser F."/>
            <person name="Doll E."/>
            <person name="Von Neubeck M."/>
            <person name="Busse H.-J."/>
            <person name="Scherer S."/>
        </authorList>
    </citation>
    <scope>NUCLEOTIDE SEQUENCE [LARGE SCALE GENOMIC DNA]</scope>
    <source>
        <strain evidence="2 3">DSM 22130</strain>
    </source>
</reference>
<dbReference type="RefSeq" id="WP_131170932.1">
    <property type="nucleotide sequence ID" value="NZ_FXTL01000002.1"/>
</dbReference>